<evidence type="ECO:0000313" key="2">
    <source>
        <dbReference type="EMBL" id="JAH97417.1"/>
    </source>
</evidence>
<feature type="compositionally biased region" description="Polar residues" evidence="1">
    <location>
        <begin position="44"/>
        <end position="55"/>
    </location>
</feature>
<feature type="region of interest" description="Disordered" evidence="1">
    <location>
        <begin position="34"/>
        <end position="55"/>
    </location>
</feature>
<evidence type="ECO:0000256" key="1">
    <source>
        <dbReference type="SAM" id="MobiDB-lite"/>
    </source>
</evidence>
<proteinExistence type="predicted"/>
<sequence>MTVIILHQIIAPPIDSGACEALLSQPWQQSICSADETTEGAETRPSSISKPTKQL</sequence>
<organism evidence="2">
    <name type="scientific">Anguilla anguilla</name>
    <name type="common">European freshwater eel</name>
    <name type="synonym">Muraena anguilla</name>
    <dbReference type="NCBI Taxonomy" id="7936"/>
    <lineage>
        <taxon>Eukaryota</taxon>
        <taxon>Metazoa</taxon>
        <taxon>Chordata</taxon>
        <taxon>Craniata</taxon>
        <taxon>Vertebrata</taxon>
        <taxon>Euteleostomi</taxon>
        <taxon>Actinopterygii</taxon>
        <taxon>Neopterygii</taxon>
        <taxon>Teleostei</taxon>
        <taxon>Anguilliformes</taxon>
        <taxon>Anguillidae</taxon>
        <taxon>Anguilla</taxon>
    </lineage>
</organism>
<dbReference type="AlphaFoldDB" id="A0A0E9X3X4"/>
<dbReference type="EMBL" id="GBXM01011160">
    <property type="protein sequence ID" value="JAH97417.1"/>
    <property type="molecule type" value="Transcribed_RNA"/>
</dbReference>
<reference evidence="2" key="2">
    <citation type="journal article" date="2015" name="Fish Shellfish Immunol.">
        <title>Early steps in the European eel (Anguilla anguilla)-Vibrio vulnificus interaction in the gills: Role of the RtxA13 toxin.</title>
        <authorList>
            <person name="Callol A."/>
            <person name="Pajuelo D."/>
            <person name="Ebbesson L."/>
            <person name="Teles M."/>
            <person name="MacKenzie S."/>
            <person name="Amaro C."/>
        </authorList>
    </citation>
    <scope>NUCLEOTIDE SEQUENCE</scope>
</reference>
<reference evidence="2" key="1">
    <citation type="submission" date="2014-11" db="EMBL/GenBank/DDBJ databases">
        <authorList>
            <person name="Amaro Gonzalez C."/>
        </authorList>
    </citation>
    <scope>NUCLEOTIDE SEQUENCE</scope>
</reference>
<name>A0A0E9X3X4_ANGAN</name>
<accession>A0A0E9X3X4</accession>
<protein>
    <submittedName>
        <fullName evidence="2">Uncharacterized protein</fullName>
    </submittedName>
</protein>